<organism evidence="10 11">
    <name type="scientific">Croceicoccus mobilis</name>
    <dbReference type="NCBI Taxonomy" id="1703339"/>
    <lineage>
        <taxon>Bacteria</taxon>
        <taxon>Pseudomonadati</taxon>
        <taxon>Pseudomonadota</taxon>
        <taxon>Alphaproteobacteria</taxon>
        <taxon>Sphingomonadales</taxon>
        <taxon>Erythrobacteraceae</taxon>
        <taxon>Croceicoccus</taxon>
    </lineage>
</organism>
<feature type="transmembrane region" description="Helical" evidence="8">
    <location>
        <begin position="88"/>
        <end position="107"/>
    </location>
</feature>
<dbReference type="PANTHER" id="PTHR42718">
    <property type="entry name" value="MAJOR FACILITATOR SUPERFAMILY MULTIDRUG TRANSPORTER MFSC"/>
    <property type="match status" value="1"/>
</dbReference>
<feature type="transmembrane region" description="Helical" evidence="8">
    <location>
        <begin position="204"/>
        <end position="224"/>
    </location>
</feature>
<feature type="transmembrane region" description="Helical" evidence="8">
    <location>
        <begin position="301"/>
        <end position="326"/>
    </location>
</feature>
<reference evidence="10" key="2">
    <citation type="submission" date="2020-09" db="EMBL/GenBank/DDBJ databases">
        <authorList>
            <person name="Sun Q."/>
            <person name="Zhou Y."/>
        </authorList>
    </citation>
    <scope>NUCLEOTIDE SEQUENCE</scope>
    <source>
        <strain evidence="10">CGMCC 1.15360</strain>
    </source>
</reference>
<feature type="transmembrane region" description="Helical" evidence="8">
    <location>
        <begin position="236"/>
        <end position="254"/>
    </location>
</feature>
<evidence type="ECO:0000256" key="2">
    <source>
        <dbReference type="ARBA" id="ARBA00022448"/>
    </source>
</evidence>
<dbReference type="GO" id="GO:0005886">
    <property type="term" value="C:plasma membrane"/>
    <property type="evidence" value="ECO:0007669"/>
    <property type="project" value="UniProtKB-SubCell"/>
</dbReference>
<sequence>MTVLRDPADAPIDRREDGGPVSTGAPEAGGASSAIPPEIDGLPMPRRAIAASAVILAVVIMTLDTAMIAVALPAMARDLGLSAAASTWIVNSFLIVIVATLLPLAALGEAIGYRKVYLAGLGLFLAGSVACYLSSDFALLMMARLAQGLGAAGVMAVNGALVRFIYPGPDLRKGISVNAMMAAISSAAGPAAAGLLLTMGGWRLLFGLEIPLTLLSLLLGLRTLPGQSGSVDRIDGRAAVLTALSMGLIGYGLTELVQPAIHWSAASSLALGCGGIALLVRRLRNDPAPLLPLDLLRVTALRLSYAASICVFAAQMVAMIALPFFLHAVHGYSATTIGTILSAWPVGIALGALVSARLKYPLSTIGLGGLTVFAAGMALLAAFAGLGGVALLAAGAFVSGAGFGLFQTPNNSIMILASDVRRSGAAAGMQGAARVTGQMLGAALAALCLGLFGTGSVVPLWAALVLVMLAFAAANARLLAKRKG</sequence>
<gene>
    <name evidence="10" type="ORF">GCM10010990_26040</name>
</gene>
<evidence type="ECO:0000259" key="9">
    <source>
        <dbReference type="PROSITE" id="PS50850"/>
    </source>
</evidence>
<dbReference type="Gene3D" id="1.20.1250.20">
    <property type="entry name" value="MFS general substrate transporter like domains"/>
    <property type="match status" value="1"/>
</dbReference>
<dbReference type="EMBL" id="BMIP01000006">
    <property type="protein sequence ID" value="GGD75216.1"/>
    <property type="molecule type" value="Genomic_DNA"/>
</dbReference>
<feature type="transmembrane region" description="Helical" evidence="8">
    <location>
        <begin position="116"/>
        <end position="135"/>
    </location>
</feature>
<keyword evidence="6 8" id="KW-0472">Membrane</keyword>
<protein>
    <submittedName>
        <fullName evidence="10">MFS transporter</fullName>
    </submittedName>
</protein>
<evidence type="ECO:0000313" key="10">
    <source>
        <dbReference type="EMBL" id="GGD75216.1"/>
    </source>
</evidence>
<feature type="transmembrane region" description="Helical" evidence="8">
    <location>
        <begin position="147"/>
        <end position="166"/>
    </location>
</feature>
<evidence type="ECO:0000256" key="8">
    <source>
        <dbReference type="SAM" id="Phobius"/>
    </source>
</evidence>
<evidence type="ECO:0000256" key="5">
    <source>
        <dbReference type="ARBA" id="ARBA00022989"/>
    </source>
</evidence>
<evidence type="ECO:0000256" key="3">
    <source>
        <dbReference type="ARBA" id="ARBA00022475"/>
    </source>
</evidence>
<feature type="transmembrane region" description="Helical" evidence="8">
    <location>
        <begin position="53"/>
        <end position="76"/>
    </location>
</feature>
<feature type="transmembrane region" description="Helical" evidence="8">
    <location>
        <begin position="389"/>
        <end position="406"/>
    </location>
</feature>
<dbReference type="SUPFAM" id="SSF103473">
    <property type="entry name" value="MFS general substrate transporter"/>
    <property type="match status" value="1"/>
</dbReference>
<keyword evidence="11" id="KW-1185">Reference proteome</keyword>
<feature type="region of interest" description="Disordered" evidence="7">
    <location>
        <begin position="1"/>
        <end position="33"/>
    </location>
</feature>
<comment type="subcellular location">
    <subcellularLocation>
        <location evidence="1">Cell membrane</location>
        <topology evidence="1">Multi-pass membrane protein</topology>
    </subcellularLocation>
</comment>
<feature type="transmembrane region" description="Helical" evidence="8">
    <location>
        <begin position="365"/>
        <end position="383"/>
    </location>
</feature>
<feature type="transmembrane region" description="Helical" evidence="8">
    <location>
        <begin position="260"/>
        <end position="280"/>
    </location>
</feature>
<evidence type="ECO:0000313" key="11">
    <source>
        <dbReference type="Proteomes" id="UP000612349"/>
    </source>
</evidence>
<dbReference type="PROSITE" id="PS50850">
    <property type="entry name" value="MFS"/>
    <property type="match status" value="1"/>
</dbReference>
<comment type="caution">
    <text evidence="10">The sequence shown here is derived from an EMBL/GenBank/DDBJ whole genome shotgun (WGS) entry which is preliminary data.</text>
</comment>
<keyword evidence="2" id="KW-0813">Transport</keyword>
<dbReference type="AlphaFoldDB" id="A0A916Z5A0"/>
<dbReference type="GO" id="GO:0022857">
    <property type="term" value="F:transmembrane transporter activity"/>
    <property type="evidence" value="ECO:0007669"/>
    <property type="project" value="InterPro"/>
</dbReference>
<evidence type="ECO:0000256" key="7">
    <source>
        <dbReference type="SAM" id="MobiDB-lite"/>
    </source>
</evidence>
<evidence type="ECO:0000256" key="6">
    <source>
        <dbReference type="ARBA" id="ARBA00023136"/>
    </source>
</evidence>
<dbReference type="Proteomes" id="UP000612349">
    <property type="component" value="Unassembled WGS sequence"/>
</dbReference>
<keyword evidence="3" id="KW-1003">Cell membrane</keyword>
<dbReference type="InterPro" id="IPR036259">
    <property type="entry name" value="MFS_trans_sf"/>
</dbReference>
<evidence type="ECO:0000256" key="4">
    <source>
        <dbReference type="ARBA" id="ARBA00022692"/>
    </source>
</evidence>
<evidence type="ECO:0000256" key="1">
    <source>
        <dbReference type="ARBA" id="ARBA00004651"/>
    </source>
</evidence>
<feature type="transmembrane region" description="Helical" evidence="8">
    <location>
        <begin position="332"/>
        <end position="353"/>
    </location>
</feature>
<feature type="transmembrane region" description="Helical" evidence="8">
    <location>
        <begin position="431"/>
        <end position="452"/>
    </location>
</feature>
<dbReference type="PANTHER" id="PTHR42718:SF46">
    <property type="entry name" value="BLR6921 PROTEIN"/>
    <property type="match status" value="1"/>
</dbReference>
<feature type="compositionally biased region" description="Basic and acidic residues" evidence="7">
    <location>
        <begin position="1"/>
        <end position="18"/>
    </location>
</feature>
<keyword evidence="5 8" id="KW-1133">Transmembrane helix</keyword>
<feature type="transmembrane region" description="Helical" evidence="8">
    <location>
        <begin position="178"/>
        <end position="198"/>
    </location>
</feature>
<dbReference type="Gene3D" id="1.20.1720.10">
    <property type="entry name" value="Multidrug resistance protein D"/>
    <property type="match status" value="1"/>
</dbReference>
<reference evidence="10" key="1">
    <citation type="journal article" date="2014" name="Int. J. Syst. Evol. Microbiol.">
        <title>Complete genome sequence of Corynebacterium casei LMG S-19264T (=DSM 44701T), isolated from a smear-ripened cheese.</title>
        <authorList>
            <consortium name="US DOE Joint Genome Institute (JGI-PGF)"/>
            <person name="Walter F."/>
            <person name="Albersmeier A."/>
            <person name="Kalinowski J."/>
            <person name="Ruckert C."/>
        </authorList>
    </citation>
    <scope>NUCLEOTIDE SEQUENCE</scope>
    <source>
        <strain evidence="10">CGMCC 1.15360</strain>
    </source>
</reference>
<feature type="domain" description="Major facilitator superfamily (MFS) profile" evidence="9">
    <location>
        <begin position="50"/>
        <end position="477"/>
    </location>
</feature>
<accession>A0A916Z5A0</accession>
<dbReference type="InterPro" id="IPR020846">
    <property type="entry name" value="MFS_dom"/>
</dbReference>
<dbReference type="InterPro" id="IPR011701">
    <property type="entry name" value="MFS"/>
</dbReference>
<keyword evidence="4 8" id="KW-0812">Transmembrane</keyword>
<feature type="transmembrane region" description="Helical" evidence="8">
    <location>
        <begin position="458"/>
        <end position="480"/>
    </location>
</feature>
<dbReference type="Pfam" id="PF07690">
    <property type="entry name" value="MFS_1"/>
    <property type="match status" value="2"/>
</dbReference>
<name>A0A916Z5A0_9SPHN</name>
<proteinExistence type="predicted"/>